<comment type="subcellular location">
    <subcellularLocation>
        <location evidence="1">Cell outer membrane</location>
    </subcellularLocation>
</comment>
<protein>
    <submittedName>
        <fullName evidence="8">RagB/SusD family nutrient uptake outer membrane protein</fullName>
    </submittedName>
</protein>
<dbReference type="Proteomes" id="UP001207918">
    <property type="component" value="Unassembled WGS sequence"/>
</dbReference>
<dbReference type="RefSeq" id="WP_265765223.1">
    <property type="nucleotide sequence ID" value="NZ_JAGGJA010000003.1"/>
</dbReference>
<comment type="similarity">
    <text evidence="2">Belongs to the SusD family.</text>
</comment>
<dbReference type="InterPro" id="IPR012944">
    <property type="entry name" value="SusD_RagB_dom"/>
</dbReference>
<dbReference type="SUPFAM" id="SSF48452">
    <property type="entry name" value="TPR-like"/>
    <property type="match status" value="1"/>
</dbReference>
<evidence type="ECO:0000313" key="9">
    <source>
        <dbReference type="Proteomes" id="UP001207918"/>
    </source>
</evidence>
<dbReference type="InterPro" id="IPR033985">
    <property type="entry name" value="SusD-like_N"/>
</dbReference>
<keyword evidence="4" id="KW-0472">Membrane</keyword>
<organism evidence="8 9">
    <name type="scientific">Fodinibius salsisoli</name>
    <dbReference type="NCBI Taxonomy" id="2820877"/>
    <lineage>
        <taxon>Bacteria</taxon>
        <taxon>Pseudomonadati</taxon>
        <taxon>Balneolota</taxon>
        <taxon>Balneolia</taxon>
        <taxon>Balneolales</taxon>
        <taxon>Balneolaceae</taxon>
        <taxon>Fodinibius</taxon>
    </lineage>
</organism>
<gene>
    <name evidence="8" type="ORF">J6I44_06590</name>
</gene>
<dbReference type="InterPro" id="IPR011990">
    <property type="entry name" value="TPR-like_helical_dom_sf"/>
</dbReference>
<feature type="domain" description="SusD-like N-terminal" evidence="7">
    <location>
        <begin position="75"/>
        <end position="218"/>
    </location>
</feature>
<evidence type="ECO:0000313" key="8">
    <source>
        <dbReference type="EMBL" id="MCW9706514.1"/>
    </source>
</evidence>
<sequence>MKKNSIYIVLIAMMLTGGLAGCSDSFFVRPPQDQLTADNFYASESDLRMATAPLYNTVWFDYNDKASFTVGDSRAGNMITTDAGYEQFLLFSITSGNDRLNEAWRSLYLAISQSNLTIKNIREKAASGIPDESKERAIAEARFMRGYAYSYLAQLWGAVPILTDPAKLIDQPNVRRNLAEDVYQFAINDFEYAAEHLSPTDDPGRVTQWSALGMLARLHHARATFRAEGSGNLDQEELNTAKDYARQVIEESGLSLLDNYADLFKLENENSEESLFALQWTYEGSTWGVQNTTQAYFAAEAALTGVGDGWGGGTGVSAWLLQQYAPNDQRRKATFMLNGDHYPELMQEEGGYTYEGTGASGPGSAIKKYIIGRPSDNDGRVGFMRTGINTYMLRLAEVYLIYAQAELGNQQSTSDSKALQYYNAVRNRAGLSSKTSITHHDILLEKWKELAYEGQNWFQLVRWHHHEPNAVLDFIDQQERNMSFEYTQGGDTTYTEPPTNITAEHSDFNLPYPEADIVQNPNLMEEPVPYDFSNQQGAGEANKQ</sequence>
<comment type="caution">
    <text evidence="8">The sequence shown here is derived from an EMBL/GenBank/DDBJ whole genome shotgun (WGS) entry which is preliminary data.</text>
</comment>
<evidence type="ECO:0000256" key="1">
    <source>
        <dbReference type="ARBA" id="ARBA00004442"/>
    </source>
</evidence>
<dbReference type="Gene3D" id="1.25.40.390">
    <property type="match status" value="1"/>
</dbReference>
<evidence type="ECO:0000256" key="4">
    <source>
        <dbReference type="ARBA" id="ARBA00023136"/>
    </source>
</evidence>
<dbReference type="Pfam" id="PF14322">
    <property type="entry name" value="SusD-like_3"/>
    <property type="match status" value="1"/>
</dbReference>
<dbReference type="PROSITE" id="PS51257">
    <property type="entry name" value="PROKAR_LIPOPROTEIN"/>
    <property type="match status" value="1"/>
</dbReference>
<proteinExistence type="inferred from homology"/>
<keyword evidence="3" id="KW-0732">Signal</keyword>
<evidence type="ECO:0000256" key="5">
    <source>
        <dbReference type="ARBA" id="ARBA00023237"/>
    </source>
</evidence>
<keyword evidence="9" id="KW-1185">Reference proteome</keyword>
<keyword evidence="5" id="KW-0998">Cell outer membrane</keyword>
<evidence type="ECO:0000256" key="3">
    <source>
        <dbReference type="ARBA" id="ARBA00022729"/>
    </source>
</evidence>
<reference evidence="8 9" key="1">
    <citation type="submission" date="2021-03" db="EMBL/GenBank/DDBJ databases">
        <title>Aliifodinibius sp. nov., a new bacterium isolated from saline soil.</title>
        <authorList>
            <person name="Galisteo C."/>
            <person name="De La Haba R."/>
            <person name="Sanchez-Porro C."/>
            <person name="Ventosa A."/>
        </authorList>
    </citation>
    <scope>NUCLEOTIDE SEQUENCE [LARGE SCALE GENOMIC DNA]</scope>
    <source>
        <strain evidence="8 9">1BSP15-2V2</strain>
    </source>
</reference>
<evidence type="ECO:0000256" key="2">
    <source>
        <dbReference type="ARBA" id="ARBA00006275"/>
    </source>
</evidence>
<feature type="domain" description="RagB/SusD" evidence="6">
    <location>
        <begin position="321"/>
        <end position="525"/>
    </location>
</feature>
<name>A0ABT3PKS8_9BACT</name>
<dbReference type="EMBL" id="JAGGJA010000003">
    <property type="protein sequence ID" value="MCW9706514.1"/>
    <property type="molecule type" value="Genomic_DNA"/>
</dbReference>
<evidence type="ECO:0000259" key="6">
    <source>
        <dbReference type="Pfam" id="PF07980"/>
    </source>
</evidence>
<dbReference type="Pfam" id="PF07980">
    <property type="entry name" value="SusD_RagB"/>
    <property type="match status" value="1"/>
</dbReference>
<evidence type="ECO:0000259" key="7">
    <source>
        <dbReference type="Pfam" id="PF14322"/>
    </source>
</evidence>
<accession>A0ABT3PKS8</accession>